<reference evidence="1 2" key="1">
    <citation type="submission" date="2018-04" db="EMBL/GenBank/DDBJ databases">
        <title>Genomic Encyclopedia of Archaeal and Bacterial Type Strains, Phase II (KMG-II): from individual species to whole genera.</title>
        <authorList>
            <person name="Goeker M."/>
        </authorList>
    </citation>
    <scope>NUCLEOTIDE SEQUENCE [LARGE SCALE GENOMIC DNA]</scope>
    <source>
        <strain evidence="1 2">DSM 18064</strain>
    </source>
</reference>
<dbReference type="EMBL" id="QAAA01000021">
    <property type="protein sequence ID" value="PTN00868.1"/>
    <property type="molecule type" value="Genomic_DNA"/>
</dbReference>
<accession>A0A2T5BPB2</accession>
<evidence type="ECO:0000313" key="2">
    <source>
        <dbReference type="Proteomes" id="UP000243859"/>
    </source>
</evidence>
<sequence length="102" mass="11041">MKICFCPIRLDTAFRLHRVGDVLTINGQDFDFSELPEGATLPRAAIACDWLASDVERRDGVICLALMLPIGPGAPEALRFPVPLILSEDGPVDLTFKGGSDD</sequence>
<evidence type="ECO:0000313" key="1">
    <source>
        <dbReference type="EMBL" id="PTN00868.1"/>
    </source>
</evidence>
<comment type="caution">
    <text evidence="1">The sequence shown here is derived from an EMBL/GenBank/DDBJ whole genome shotgun (WGS) entry which is preliminary data.</text>
</comment>
<dbReference type="Proteomes" id="UP000243859">
    <property type="component" value="Unassembled WGS sequence"/>
</dbReference>
<name>A0A2T5BPB2_9RHOB</name>
<keyword evidence="2" id="KW-1185">Reference proteome</keyword>
<proteinExistence type="predicted"/>
<gene>
    <name evidence="1" type="ORF">C8N32_12133</name>
</gene>
<dbReference type="RefSeq" id="WP_107893401.1">
    <property type="nucleotide sequence ID" value="NZ_NHSI01000020.1"/>
</dbReference>
<dbReference type="AlphaFoldDB" id="A0A2T5BPB2"/>
<organism evidence="1 2">
    <name type="scientific">Rhodovulum imhoffii</name>
    <dbReference type="NCBI Taxonomy" id="365340"/>
    <lineage>
        <taxon>Bacteria</taxon>
        <taxon>Pseudomonadati</taxon>
        <taxon>Pseudomonadota</taxon>
        <taxon>Alphaproteobacteria</taxon>
        <taxon>Rhodobacterales</taxon>
        <taxon>Paracoccaceae</taxon>
        <taxon>Rhodovulum</taxon>
    </lineage>
</organism>
<protein>
    <submittedName>
        <fullName evidence="1">Uncharacterized protein</fullName>
    </submittedName>
</protein>
<dbReference type="OrthoDB" id="8373799at2"/>